<comment type="caution">
    <text evidence="1">The sequence shown here is derived from an EMBL/GenBank/DDBJ whole genome shotgun (WGS) entry which is preliminary data.</text>
</comment>
<protein>
    <recommendedName>
        <fullName evidence="3">PAS domain-containing protein</fullName>
    </recommendedName>
</protein>
<reference evidence="2" key="1">
    <citation type="submission" date="2018-06" db="EMBL/GenBank/DDBJ databases">
        <title>Aestuariibacter litoralis strain KCTC 52945T.</title>
        <authorList>
            <person name="Li X."/>
            <person name="Salam N."/>
            <person name="Li J.-L."/>
            <person name="Chen Y.-M."/>
            <person name="Yang Z.-W."/>
            <person name="Zhang L.-Y."/>
            <person name="Han M.-X."/>
            <person name="Xiao M."/>
            <person name="Li W.-J."/>
        </authorList>
    </citation>
    <scope>NUCLEOTIDE SEQUENCE [LARGE SCALE GENOMIC DNA]</scope>
    <source>
        <strain evidence="2">KCTC 52945</strain>
    </source>
</reference>
<evidence type="ECO:0000313" key="2">
    <source>
        <dbReference type="Proteomes" id="UP000248795"/>
    </source>
</evidence>
<name>A0A2W2ANB1_9HYPH</name>
<dbReference type="PIRSF" id="PIRSF031878">
    <property type="entry name" value="UCP031878"/>
    <property type="match status" value="1"/>
</dbReference>
<dbReference type="InterPro" id="IPR009922">
    <property type="entry name" value="DUF1457"/>
</dbReference>
<organism evidence="1 2">
    <name type="scientific">Aestuariivirga litoralis</name>
    <dbReference type="NCBI Taxonomy" id="2650924"/>
    <lineage>
        <taxon>Bacteria</taxon>
        <taxon>Pseudomonadati</taxon>
        <taxon>Pseudomonadota</taxon>
        <taxon>Alphaproteobacteria</taxon>
        <taxon>Hyphomicrobiales</taxon>
        <taxon>Aestuariivirgaceae</taxon>
        <taxon>Aestuariivirga</taxon>
    </lineage>
</organism>
<gene>
    <name evidence="1" type="ORF">DK847_20170</name>
</gene>
<dbReference type="Pfam" id="PF07310">
    <property type="entry name" value="PAS_5"/>
    <property type="match status" value="1"/>
</dbReference>
<dbReference type="Proteomes" id="UP000248795">
    <property type="component" value="Unassembled WGS sequence"/>
</dbReference>
<proteinExistence type="predicted"/>
<evidence type="ECO:0000313" key="1">
    <source>
        <dbReference type="EMBL" id="PZF75052.1"/>
    </source>
</evidence>
<sequence>MWVSGEARGSQEDLILHPGARLLLGHWQAAKGERPAPARGDLDLRQLRRQAPWLFILEPAGGASSFTYRLAGTALCGFLRKEMTGADALDGWPRFERAAMARALGAVTARLQPAHFRIRFLTDRGQRIGADMLALPMTARDGHSVHVLGGLFPHGNPEIWSYDRLVPADLAGLRLFEGGGDALGARPPAQAPRKFRLISGGLDLP</sequence>
<evidence type="ECO:0008006" key="3">
    <source>
        <dbReference type="Google" id="ProtNLM"/>
    </source>
</evidence>
<dbReference type="EMBL" id="QKVK01000018">
    <property type="protein sequence ID" value="PZF75052.1"/>
    <property type="molecule type" value="Genomic_DNA"/>
</dbReference>
<dbReference type="AlphaFoldDB" id="A0A2W2ANB1"/>
<keyword evidence="2" id="KW-1185">Reference proteome</keyword>
<accession>A0A2W2ANB1</accession>